<evidence type="ECO:0000256" key="11">
    <source>
        <dbReference type="SAM" id="MobiDB-lite"/>
    </source>
</evidence>
<gene>
    <name evidence="13" type="ORF">V1264_014769</name>
</gene>
<feature type="compositionally biased region" description="Basic and acidic residues" evidence="11">
    <location>
        <begin position="959"/>
        <end position="968"/>
    </location>
</feature>
<feature type="transmembrane region" description="Helical" evidence="12">
    <location>
        <begin position="35"/>
        <end position="60"/>
    </location>
</feature>
<dbReference type="PANTHER" id="PTHR16795">
    <property type="entry name" value="LIMBIN/ELLIS-VAN CREVELD PROTEIN"/>
    <property type="match status" value="1"/>
</dbReference>
<dbReference type="GO" id="GO:0098797">
    <property type="term" value="C:plasma membrane protein complex"/>
    <property type="evidence" value="ECO:0007669"/>
    <property type="project" value="TreeGrafter"/>
</dbReference>
<keyword evidence="4" id="KW-0963">Cytoplasm</keyword>
<feature type="coiled-coil region" evidence="10">
    <location>
        <begin position="456"/>
        <end position="535"/>
    </location>
</feature>
<dbReference type="GO" id="GO:0007224">
    <property type="term" value="P:smoothened signaling pathway"/>
    <property type="evidence" value="ECO:0007669"/>
    <property type="project" value="InterPro"/>
</dbReference>
<protein>
    <submittedName>
        <fullName evidence="13">Uncharacterized protein</fullName>
    </submittedName>
</protein>
<keyword evidence="3" id="KW-1003">Cell membrane</keyword>
<feature type="coiled-coil region" evidence="10">
    <location>
        <begin position="574"/>
        <end position="784"/>
    </location>
</feature>
<feature type="compositionally biased region" description="Basic residues" evidence="11">
    <location>
        <begin position="939"/>
        <end position="954"/>
    </location>
</feature>
<evidence type="ECO:0000256" key="3">
    <source>
        <dbReference type="ARBA" id="ARBA00022475"/>
    </source>
</evidence>
<evidence type="ECO:0000256" key="12">
    <source>
        <dbReference type="SAM" id="Phobius"/>
    </source>
</evidence>
<keyword evidence="7 12" id="KW-0472">Membrane</keyword>
<evidence type="ECO:0000313" key="13">
    <source>
        <dbReference type="EMBL" id="KAK7110980.1"/>
    </source>
</evidence>
<dbReference type="Proteomes" id="UP001374579">
    <property type="component" value="Unassembled WGS sequence"/>
</dbReference>
<proteinExistence type="predicted"/>
<evidence type="ECO:0000256" key="2">
    <source>
        <dbReference type="ARBA" id="ARBA00004162"/>
    </source>
</evidence>
<name>A0AAN9BWI8_9CAEN</name>
<reference evidence="13 14" key="1">
    <citation type="submission" date="2024-02" db="EMBL/GenBank/DDBJ databases">
        <title>Chromosome-scale genome assembly of the rough periwinkle Littorina saxatilis.</title>
        <authorList>
            <person name="De Jode A."/>
            <person name="Faria R."/>
            <person name="Formenti G."/>
            <person name="Sims Y."/>
            <person name="Smith T.P."/>
            <person name="Tracey A."/>
            <person name="Wood J.M.D."/>
            <person name="Zagrodzka Z.B."/>
            <person name="Johannesson K."/>
            <person name="Butlin R.K."/>
            <person name="Leder E.H."/>
        </authorList>
    </citation>
    <scope>NUCLEOTIDE SEQUENCE [LARGE SCALE GENOMIC DNA]</scope>
    <source>
        <strain evidence="13">Snail1</strain>
        <tissue evidence="13">Muscle</tissue>
    </source>
</reference>
<organism evidence="13 14">
    <name type="scientific">Littorina saxatilis</name>
    <dbReference type="NCBI Taxonomy" id="31220"/>
    <lineage>
        <taxon>Eukaryota</taxon>
        <taxon>Metazoa</taxon>
        <taxon>Spiralia</taxon>
        <taxon>Lophotrochozoa</taxon>
        <taxon>Mollusca</taxon>
        <taxon>Gastropoda</taxon>
        <taxon>Caenogastropoda</taxon>
        <taxon>Littorinimorpha</taxon>
        <taxon>Littorinoidea</taxon>
        <taxon>Littorinidae</taxon>
        <taxon>Littorina</taxon>
    </lineage>
</organism>
<keyword evidence="9" id="KW-0966">Cell projection</keyword>
<dbReference type="PANTHER" id="PTHR16795:SF13">
    <property type="entry name" value="EVC COMPLEX MEMBER EVC"/>
    <property type="match status" value="1"/>
</dbReference>
<sequence>MSVNCTSLRLSYASYDFCLPITVYLDSDEFTIDKAWIAGAFILGLIVGAALTTLCVRPFLASWAKKKRQDEEEMLLDTAIAASPVPDEKKFKSIQAVPLDPSSKKAGRKKSSRFKRRKKVKDADEEGTEGKVELDEALCRGMVDVLSQTNGMSSEVEMAEQDLSAIVAMERSQDQEKETLMLKVLEYLLRKKADKRLVTENFCENFVKKTEQDLRDMRHMIDREKEEEEEKLKNDNKLSKDPQALETELQALQTRFNNKQGKLQRDYKEKIRTDLIKSSGMSEEEVESVMEKLTAQMSNLEEKRGQEQARQRRVLEERLAKRRQVVEYKGEVEKEKEETRSKQVNSMRELLTAKVLNGQLLERQNDELNAQYQGNLLTLYDGLGKEYSLQWNDLSEEMRNFRLKEMQNLAKKQDQERSMFAHKTQASSSVTEIVKGYHDLLSRQHAEQERLSNELDKKDVQKMEELNKEMQKMEERGIKDETEKLMDSMESVSDITNSDVTKIMKQHQQVMEEHKARQQREKQAMLQRLQEKLHQRLVSASEAEARDSQEQQMLCQEQAQTMQKVLASNIDLTEEAKDKILKQHEQNMQALSNQLQRSKMRQQKSLEMKLNQRRARLVDLQKKQEDLQRRSTQMNEKDHEKLEMELERQIAAESQKLEEARLAAVAELRRQIAAETAEALRAQDEEIGLLIGRLQVGQARRKAILERQDKTLKELQDQLEDKVTASRGLSGGAAEQILQQHNNIVEHLNQNMQRSRQTQKRQVSERIKLMRKQKEQEIETQLEEDAEEDYNEQQQKGAGYASLALMQSFLEQRHQRAMTELEITMSAELEKEKDEINRNIETELQRELQAQRQSLLTNLAAVSNLSHKELEDAVDAAVTGKHSEKQAKRLAKDLKQGIERAKTSMSMEYGAGDRQGLDFRRTRTDLEEGDVEQGGAAQHARRPASGKRFMKKKPAFAMDIHENGDDDF</sequence>
<evidence type="ECO:0000256" key="10">
    <source>
        <dbReference type="SAM" id="Coils"/>
    </source>
</evidence>
<evidence type="ECO:0000256" key="8">
    <source>
        <dbReference type="ARBA" id="ARBA00023212"/>
    </source>
</evidence>
<comment type="caution">
    <text evidence="13">The sequence shown here is derived from an EMBL/GenBank/DDBJ whole genome shotgun (WGS) entry which is preliminary data.</text>
</comment>
<evidence type="ECO:0000256" key="1">
    <source>
        <dbReference type="ARBA" id="ARBA00004120"/>
    </source>
</evidence>
<keyword evidence="8" id="KW-0206">Cytoskeleton</keyword>
<accession>A0AAN9BWI8</accession>
<feature type="region of interest" description="Disordered" evidence="11">
    <location>
        <begin position="923"/>
        <end position="968"/>
    </location>
</feature>
<feature type="coiled-coil region" evidence="10">
    <location>
        <begin position="283"/>
        <end position="317"/>
    </location>
</feature>
<evidence type="ECO:0000256" key="4">
    <source>
        <dbReference type="ARBA" id="ARBA00022490"/>
    </source>
</evidence>
<keyword evidence="14" id="KW-1185">Reference proteome</keyword>
<feature type="region of interest" description="Disordered" evidence="11">
    <location>
        <begin position="99"/>
        <end position="127"/>
    </location>
</feature>
<evidence type="ECO:0000256" key="9">
    <source>
        <dbReference type="ARBA" id="ARBA00023273"/>
    </source>
</evidence>
<evidence type="ECO:0000256" key="5">
    <source>
        <dbReference type="ARBA" id="ARBA00022692"/>
    </source>
</evidence>
<keyword evidence="6 12" id="KW-1133">Transmembrane helix</keyword>
<feature type="compositionally biased region" description="Basic residues" evidence="11">
    <location>
        <begin position="105"/>
        <end position="120"/>
    </location>
</feature>
<evidence type="ECO:0000256" key="6">
    <source>
        <dbReference type="ARBA" id="ARBA00022989"/>
    </source>
</evidence>
<feature type="coiled-coil region" evidence="10">
    <location>
        <begin position="207"/>
        <end position="234"/>
    </location>
</feature>
<dbReference type="GO" id="GO:0060170">
    <property type="term" value="C:ciliary membrane"/>
    <property type="evidence" value="ECO:0007669"/>
    <property type="project" value="TreeGrafter"/>
</dbReference>
<dbReference type="AlphaFoldDB" id="A0AAN9BWI8"/>
<keyword evidence="10" id="KW-0175">Coiled coil</keyword>
<dbReference type="EMBL" id="JBAMIC010000003">
    <property type="protein sequence ID" value="KAK7110980.1"/>
    <property type="molecule type" value="Genomic_DNA"/>
</dbReference>
<evidence type="ECO:0000313" key="14">
    <source>
        <dbReference type="Proteomes" id="UP001374579"/>
    </source>
</evidence>
<dbReference type="InterPro" id="IPR026501">
    <property type="entry name" value="Limbin/EVC"/>
</dbReference>
<keyword evidence="5 12" id="KW-0812">Transmembrane</keyword>
<evidence type="ECO:0000256" key="7">
    <source>
        <dbReference type="ARBA" id="ARBA00023136"/>
    </source>
</evidence>
<comment type="subcellular location">
    <subcellularLocation>
        <location evidence="2">Cell membrane</location>
        <topology evidence="2">Single-pass membrane protein</topology>
    </subcellularLocation>
    <subcellularLocation>
        <location evidence="1">Cytoplasm</location>
        <location evidence="1">Cytoskeleton</location>
        <location evidence="1">Cilium basal body</location>
    </subcellularLocation>
</comment>